<dbReference type="GO" id="GO:0003824">
    <property type="term" value="F:catalytic activity"/>
    <property type="evidence" value="ECO:0007669"/>
    <property type="project" value="InterPro"/>
</dbReference>
<dbReference type="CDD" id="cd01335">
    <property type="entry name" value="Radical_SAM"/>
    <property type="match status" value="1"/>
</dbReference>
<dbReference type="PANTHER" id="PTHR43728:SF1">
    <property type="entry name" value="FE-S OXIDOREDUCTASE"/>
    <property type="match status" value="1"/>
</dbReference>
<comment type="caution">
    <text evidence="8">The sequence shown here is derived from an EMBL/GenBank/DDBJ whole genome shotgun (WGS) entry which is preliminary data.</text>
</comment>
<proteinExistence type="predicted"/>
<dbReference type="SFLD" id="SFLDS00029">
    <property type="entry name" value="Radical_SAM"/>
    <property type="match status" value="1"/>
</dbReference>
<comment type="cofactor">
    <cofactor evidence="1">
        <name>[4Fe-4S] cluster</name>
        <dbReference type="ChEBI" id="CHEBI:49883"/>
    </cofactor>
</comment>
<dbReference type="InterPro" id="IPR024521">
    <property type="entry name" value="ArsS-like_C"/>
</dbReference>
<sequence length="317" mass="36417">MSHFKETLEKYKIELKKGEIQTVQINTGYSCNLSCSHCHVEAGQNRNEKITKEVLNDCFNFIKNCRKDIDVDITGGAPENCEFLEDFICEIRKLKNVKRIMLRTNLVALENRVNLIEILKNNKVEIIASLPCYTKENVDSQRGNGTYDKAIAMIKYLNSIGYGISRDLIINLVYNPLDAYLPSSQSELEKDYKDNLKKEHDIVFNNLYTIANIPIGRFEKKIKENGEYQNYMKLLEDNFNPSNALKVMCINTINISYDGKVYDCDFNQMKKLNSKNLKSQYIKDLTIDDFKNNDIALEDYCYGCTAGEGSSCQGNLQ</sequence>
<evidence type="ECO:0000313" key="8">
    <source>
        <dbReference type="EMBL" id="TXJ30445.1"/>
    </source>
</evidence>
<dbReference type="InterPro" id="IPR058240">
    <property type="entry name" value="rSAM_sf"/>
</dbReference>
<evidence type="ECO:0000259" key="6">
    <source>
        <dbReference type="Pfam" id="PF04055"/>
    </source>
</evidence>
<protein>
    <submittedName>
        <fullName evidence="8">Radical SAM/Cys-rich domain protein</fullName>
    </submittedName>
</protein>
<keyword evidence="2" id="KW-0949">S-adenosyl-L-methionine</keyword>
<dbReference type="Pfam" id="PF04055">
    <property type="entry name" value="Radical_SAM"/>
    <property type="match status" value="1"/>
</dbReference>
<dbReference type="RefSeq" id="WP_147737306.1">
    <property type="nucleotide sequence ID" value="NZ_SAXX01000023.1"/>
</dbReference>
<gene>
    <name evidence="8" type="ORF">EPJ69_10280</name>
</gene>
<dbReference type="NCBIfam" id="TIGR04167">
    <property type="entry name" value="rSAM_SeCys"/>
    <property type="match status" value="1"/>
</dbReference>
<keyword evidence="3" id="KW-0479">Metal-binding</keyword>
<dbReference type="Gene3D" id="3.20.20.70">
    <property type="entry name" value="Aldolase class I"/>
    <property type="match status" value="1"/>
</dbReference>
<feature type="domain" description="Radical SAM core" evidence="6">
    <location>
        <begin position="25"/>
        <end position="164"/>
    </location>
</feature>
<reference evidence="8 9" key="1">
    <citation type="journal article" date="1992" name="Lakartidningen">
        <title>[Penicillin V and not amoxicillin is the first choice preparation in acute otitis].</title>
        <authorList>
            <person name="Kamme C."/>
            <person name="Lundgren K."/>
            <person name="Prellner K."/>
        </authorList>
    </citation>
    <scope>NUCLEOTIDE SEQUENCE [LARGE SCALE GENOMIC DNA]</scope>
    <source>
        <strain evidence="8 9">PC5538III-lc</strain>
    </source>
</reference>
<name>A0A5C8DYE3_9SPIR</name>
<dbReference type="PANTHER" id="PTHR43728">
    <property type="entry name" value="SLR0304 PROTEIN"/>
    <property type="match status" value="1"/>
</dbReference>
<organism evidence="8 9">
    <name type="scientific">Brachyspira aalborgi</name>
    <dbReference type="NCBI Taxonomy" id="29522"/>
    <lineage>
        <taxon>Bacteria</taxon>
        <taxon>Pseudomonadati</taxon>
        <taxon>Spirochaetota</taxon>
        <taxon>Spirochaetia</taxon>
        <taxon>Brachyspirales</taxon>
        <taxon>Brachyspiraceae</taxon>
        <taxon>Brachyspira</taxon>
    </lineage>
</organism>
<dbReference type="InterPro" id="IPR013785">
    <property type="entry name" value="Aldolase_TIM"/>
</dbReference>
<dbReference type="GO" id="GO:0046872">
    <property type="term" value="F:metal ion binding"/>
    <property type="evidence" value="ECO:0007669"/>
    <property type="project" value="UniProtKB-KW"/>
</dbReference>
<evidence type="ECO:0000256" key="3">
    <source>
        <dbReference type="ARBA" id="ARBA00022723"/>
    </source>
</evidence>
<dbReference type="Proteomes" id="UP000324707">
    <property type="component" value="Unassembled WGS sequence"/>
</dbReference>
<evidence type="ECO:0000256" key="1">
    <source>
        <dbReference type="ARBA" id="ARBA00001966"/>
    </source>
</evidence>
<dbReference type="EMBL" id="SAXX01000023">
    <property type="protein sequence ID" value="TXJ30445.1"/>
    <property type="molecule type" value="Genomic_DNA"/>
</dbReference>
<dbReference type="AlphaFoldDB" id="A0A5C8DYE3"/>
<dbReference type="SFLD" id="SFLDG01067">
    <property type="entry name" value="SPASM/twitch_domain_containing"/>
    <property type="match status" value="1"/>
</dbReference>
<dbReference type="SUPFAM" id="SSF102114">
    <property type="entry name" value="Radical SAM enzymes"/>
    <property type="match status" value="1"/>
</dbReference>
<dbReference type="GO" id="GO:0051536">
    <property type="term" value="F:iron-sulfur cluster binding"/>
    <property type="evidence" value="ECO:0007669"/>
    <property type="project" value="UniProtKB-KW"/>
</dbReference>
<feature type="domain" description="Arsenosugar biosynthesis radical SAM protein ArsS-like C-terminal" evidence="7">
    <location>
        <begin position="181"/>
        <end position="314"/>
    </location>
</feature>
<keyword evidence="4" id="KW-0408">Iron</keyword>
<evidence type="ECO:0000313" key="9">
    <source>
        <dbReference type="Proteomes" id="UP000324707"/>
    </source>
</evidence>
<dbReference type="PROSITE" id="PS51257">
    <property type="entry name" value="PROKAR_LIPOPROTEIN"/>
    <property type="match status" value="1"/>
</dbReference>
<keyword evidence="5" id="KW-0411">Iron-sulfur</keyword>
<evidence type="ECO:0000259" key="7">
    <source>
        <dbReference type="Pfam" id="PF12345"/>
    </source>
</evidence>
<evidence type="ECO:0000256" key="2">
    <source>
        <dbReference type="ARBA" id="ARBA00022691"/>
    </source>
</evidence>
<dbReference type="InterPro" id="IPR026351">
    <property type="entry name" value="rSAM_ArsS-like"/>
</dbReference>
<dbReference type="InterPro" id="IPR007197">
    <property type="entry name" value="rSAM"/>
</dbReference>
<evidence type="ECO:0000256" key="4">
    <source>
        <dbReference type="ARBA" id="ARBA00023004"/>
    </source>
</evidence>
<evidence type="ECO:0000256" key="5">
    <source>
        <dbReference type="ARBA" id="ARBA00023014"/>
    </source>
</evidence>
<accession>A0A5C8DYE3</accession>
<dbReference type="Pfam" id="PF12345">
    <property type="entry name" value="DUF3641"/>
    <property type="match status" value="1"/>
</dbReference>